<dbReference type="AlphaFoldDB" id="A0A0E0MNV9"/>
<evidence type="ECO:0000313" key="3">
    <source>
        <dbReference type="EnsemblPlants" id="OPUNC12G15060.1"/>
    </source>
</evidence>
<dbReference type="EnsemblPlants" id="OPUNC12G15060.1">
    <property type="protein sequence ID" value="OPUNC12G15060.1"/>
    <property type="gene ID" value="OPUNC12G15060"/>
</dbReference>
<dbReference type="Pfam" id="PF20241">
    <property type="entry name" value="DUF6598"/>
    <property type="match status" value="1"/>
</dbReference>
<dbReference type="PANTHER" id="PTHR33065:SF96">
    <property type="entry name" value="DUF6598 DOMAIN-CONTAINING PROTEIN"/>
    <property type="match status" value="1"/>
</dbReference>
<feature type="region of interest" description="Disordered" evidence="1">
    <location>
        <begin position="1"/>
        <end position="65"/>
    </location>
</feature>
<reference evidence="3" key="2">
    <citation type="submission" date="2018-05" db="EMBL/GenBank/DDBJ databases">
        <title>OpunRS2 (Oryza punctata Reference Sequence Version 2).</title>
        <authorList>
            <person name="Zhang J."/>
            <person name="Kudrna D."/>
            <person name="Lee S."/>
            <person name="Talag J."/>
            <person name="Welchert J."/>
            <person name="Wing R.A."/>
        </authorList>
    </citation>
    <scope>NUCLEOTIDE SEQUENCE [LARGE SCALE GENOMIC DNA]</scope>
</reference>
<feature type="domain" description="DUF6598" evidence="2">
    <location>
        <begin position="168"/>
        <end position="380"/>
    </location>
</feature>
<evidence type="ECO:0000313" key="4">
    <source>
        <dbReference type="Proteomes" id="UP000026962"/>
    </source>
</evidence>
<dbReference type="Gramene" id="OPUNC12G15060.1">
    <property type="protein sequence ID" value="OPUNC12G15060.1"/>
    <property type="gene ID" value="OPUNC12G15060"/>
</dbReference>
<proteinExistence type="predicted"/>
<evidence type="ECO:0000259" key="2">
    <source>
        <dbReference type="Pfam" id="PF20241"/>
    </source>
</evidence>
<name>A0A0E0MNV9_ORYPU</name>
<dbReference type="InterPro" id="IPR046533">
    <property type="entry name" value="DUF6598"/>
</dbReference>
<sequence>MGVDGDGGESSAAATTDPGRGKKRPPSPSTPPTPSDDGEDSDDSWVVSEEEEEMEYDDEEDQEGVCRPFTVDDFPRFSSEHFVQTHVMYEYPDIHIRGPSPLSLFRVYNDPVSVKEGKHWFTREYRLDNESEVSVNNVGTFDCSNQCCCTPMSLLQLFDLKISGYHRIEPLRNYVFRHGIDNYKAVSVNRKTGIGCLSLTSSARGIGITSRALFEFKLFILAEGPPEDEPKCDTLIEGCTEVYMHDSKSFIKTGRLYGEKCGLDVKYGVLTNAVQATVDTEILRAPICGLDLKLCAKTSGFSDVIRLFRGVAQAGYKMSSVVAVSVISYLDLCIEGSSVDNALSPELSCARWKCRFSACYHGTVDEVVELDDFTTISVKITWKAVGMQRSLNSLHY</sequence>
<dbReference type="PANTHER" id="PTHR33065">
    <property type="entry name" value="OS07G0486400 PROTEIN"/>
    <property type="match status" value="1"/>
</dbReference>
<protein>
    <recommendedName>
        <fullName evidence="2">DUF6598 domain-containing protein</fullName>
    </recommendedName>
</protein>
<organism evidence="3">
    <name type="scientific">Oryza punctata</name>
    <name type="common">Red rice</name>
    <dbReference type="NCBI Taxonomy" id="4537"/>
    <lineage>
        <taxon>Eukaryota</taxon>
        <taxon>Viridiplantae</taxon>
        <taxon>Streptophyta</taxon>
        <taxon>Embryophyta</taxon>
        <taxon>Tracheophyta</taxon>
        <taxon>Spermatophyta</taxon>
        <taxon>Magnoliopsida</taxon>
        <taxon>Liliopsida</taxon>
        <taxon>Poales</taxon>
        <taxon>Poaceae</taxon>
        <taxon>BOP clade</taxon>
        <taxon>Oryzoideae</taxon>
        <taxon>Oryzeae</taxon>
        <taxon>Oryzinae</taxon>
        <taxon>Oryza</taxon>
    </lineage>
</organism>
<feature type="compositionally biased region" description="Acidic residues" evidence="1">
    <location>
        <begin position="36"/>
        <end position="63"/>
    </location>
</feature>
<reference evidence="3" key="1">
    <citation type="submission" date="2015-04" db="UniProtKB">
        <authorList>
            <consortium name="EnsemblPlants"/>
        </authorList>
    </citation>
    <scope>IDENTIFICATION</scope>
</reference>
<dbReference type="eggNOG" id="ENOG502R1PI">
    <property type="taxonomic scope" value="Eukaryota"/>
</dbReference>
<keyword evidence="4" id="KW-1185">Reference proteome</keyword>
<dbReference type="Proteomes" id="UP000026962">
    <property type="component" value="Chromosome 12"/>
</dbReference>
<dbReference type="OMA" id="HARIFGF"/>
<accession>A0A0E0MNV9</accession>
<evidence type="ECO:0000256" key="1">
    <source>
        <dbReference type="SAM" id="MobiDB-lite"/>
    </source>
</evidence>
<dbReference type="HOGENOM" id="CLU_043883_0_0_1"/>